<dbReference type="Gene3D" id="3.30.43.10">
    <property type="entry name" value="Uridine Diphospho-n-acetylenolpyruvylglucosamine Reductase, domain 2"/>
    <property type="match status" value="1"/>
</dbReference>
<accession>A0A840IK88</accession>
<name>A0A840IK88_9ACTN</name>
<keyword evidence="3" id="KW-0285">Flavoprotein</keyword>
<comment type="caution">
    <text evidence="7">The sequence shown here is derived from an EMBL/GenBank/DDBJ whole genome shotgun (WGS) entry which is preliminary data.</text>
</comment>
<proteinExistence type="inferred from homology"/>
<reference evidence="7 8" key="1">
    <citation type="submission" date="2020-08" db="EMBL/GenBank/DDBJ databases">
        <title>Genomic Encyclopedia of Archaeal and Bacterial Type Strains, Phase II (KMG-II): from individual species to whole genera.</title>
        <authorList>
            <person name="Goeker M."/>
        </authorList>
    </citation>
    <scope>NUCLEOTIDE SEQUENCE [LARGE SCALE GENOMIC DNA]</scope>
    <source>
        <strain evidence="7 8">DSM 23288</strain>
    </source>
</reference>
<dbReference type="SUPFAM" id="SSF56176">
    <property type="entry name" value="FAD-binding/transporter-associated domain-like"/>
    <property type="match status" value="1"/>
</dbReference>
<dbReference type="Gene3D" id="3.30.465.10">
    <property type="match status" value="1"/>
</dbReference>
<evidence type="ECO:0000256" key="5">
    <source>
        <dbReference type="ARBA" id="ARBA00023002"/>
    </source>
</evidence>
<organism evidence="7 8">
    <name type="scientific">Conexibacter arvalis</name>
    <dbReference type="NCBI Taxonomy" id="912552"/>
    <lineage>
        <taxon>Bacteria</taxon>
        <taxon>Bacillati</taxon>
        <taxon>Actinomycetota</taxon>
        <taxon>Thermoleophilia</taxon>
        <taxon>Solirubrobacterales</taxon>
        <taxon>Conexibacteraceae</taxon>
        <taxon>Conexibacter</taxon>
    </lineage>
</organism>
<sequence length="449" mass="45991">MTFTETSLQITGPADAGWDAARQAWNLAVDQRPAAVACANSAADVATAIAHARREGLRVAPQATGHGASALGGAQDGALLLKTDRLDAIEIDAAARRARVGAGALSGDVAVRAGADGLAALHGSSADVSVVGYTLGGGIGWLSREHGLASEHVTAIELVTADGVLRSVDANSAGIDGELFWALRGGGGGFGVVTALEFELMPLTHVFAGTLFWPGELAREVLNAYRAWAETVPETVTSTVRLLRLPDLPFVPEPLRDRPVVDVCLSFAGDPADGDALVAPLRAVAPPLIDTLATIPAPQLVRLHGDPEQPVPGLGHHAVLRELTAAGIDALVETAGHASGSPLLSVELRQLGGALARRPEGAGALGAIDGAYVLYGVGTPVTPEVGRAVDERLDAVAAALAPWSTGGAFLNMADRPDGAAARAFDAPTRERLRALKEAVDRDGLIVARG</sequence>
<comment type="cofactor">
    <cofactor evidence="1">
        <name>FAD</name>
        <dbReference type="ChEBI" id="CHEBI:57692"/>
    </cofactor>
</comment>
<dbReference type="InterPro" id="IPR006093">
    <property type="entry name" value="Oxy_OxRdtase_FAD_BS"/>
</dbReference>
<evidence type="ECO:0000313" key="7">
    <source>
        <dbReference type="EMBL" id="MBB4665186.1"/>
    </source>
</evidence>
<dbReference type="RefSeq" id="WP_221243303.1">
    <property type="nucleotide sequence ID" value="NZ_JACHNU010000012.1"/>
</dbReference>
<dbReference type="PROSITE" id="PS00862">
    <property type="entry name" value="OX2_COVAL_FAD"/>
    <property type="match status" value="1"/>
</dbReference>
<dbReference type="EMBL" id="JACHNU010000012">
    <property type="protein sequence ID" value="MBB4665186.1"/>
    <property type="molecule type" value="Genomic_DNA"/>
</dbReference>
<keyword evidence="8" id="KW-1185">Reference proteome</keyword>
<dbReference type="InterPro" id="IPR006094">
    <property type="entry name" value="Oxid_FAD_bind_N"/>
</dbReference>
<comment type="similarity">
    <text evidence="2">Belongs to the oxygen-dependent FAD-linked oxidoreductase family.</text>
</comment>
<dbReference type="Gene3D" id="3.40.462.20">
    <property type="match status" value="1"/>
</dbReference>
<dbReference type="PROSITE" id="PS51387">
    <property type="entry name" value="FAD_PCMH"/>
    <property type="match status" value="1"/>
</dbReference>
<evidence type="ECO:0000256" key="3">
    <source>
        <dbReference type="ARBA" id="ARBA00022630"/>
    </source>
</evidence>
<keyword evidence="5" id="KW-0560">Oxidoreductase</keyword>
<feature type="domain" description="FAD-binding PCMH-type" evidence="6">
    <location>
        <begin position="29"/>
        <end position="203"/>
    </location>
</feature>
<dbReference type="InterPro" id="IPR016169">
    <property type="entry name" value="FAD-bd_PCMH_sub2"/>
</dbReference>
<dbReference type="InterPro" id="IPR050416">
    <property type="entry name" value="FAD-linked_Oxidoreductase"/>
</dbReference>
<dbReference type="Pfam" id="PF01565">
    <property type="entry name" value="FAD_binding_4"/>
    <property type="match status" value="1"/>
</dbReference>
<evidence type="ECO:0000256" key="4">
    <source>
        <dbReference type="ARBA" id="ARBA00022827"/>
    </source>
</evidence>
<gene>
    <name evidence="7" type="ORF">BDZ31_004807</name>
</gene>
<dbReference type="Proteomes" id="UP000585272">
    <property type="component" value="Unassembled WGS sequence"/>
</dbReference>
<evidence type="ECO:0000256" key="2">
    <source>
        <dbReference type="ARBA" id="ARBA00005466"/>
    </source>
</evidence>
<dbReference type="PANTHER" id="PTHR42973">
    <property type="entry name" value="BINDING OXIDOREDUCTASE, PUTATIVE (AFU_ORTHOLOGUE AFUA_1G17690)-RELATED"/>
    <property type="match status" value="1"/>
</dbReference>
<protein>
    <recommendedName>
        <fullName evidence="6">FAD-binding PCMH-type domain-containing protein</fullName>
    </recommendedName>
</protein>
<dbReference type="AlphaFoldDB" id="A0A840IK88"/>
<dbReference type="GO" id="GO:0016491">
    <property type="term" value="F:oxidoreductase activity"/>
    <property type="evidence" value="ECO:0007669"/>
    <property type="project" value="UniProtKB-KW"/>
</dbReference>
<dbReference type="GO" id="GO:0071949">
    <property type="term" value="F:FAD binding"/>
    <property type="evidence" value="ECO:0007669"/>
    <property type="project" value="InterPro"/>
</dbReference>
<keyword evidence="4" id="KW-0274">FAD</keyword>
<evidence type="ECO:0000256" key="1">
    <source>
        <dbReference type="ARBA" id="ARBA00001974"/>
    </source>
</evidence>
<evidence type="ECO:0000313" key="8">
    <source>
        <dbReference type="Proteomes" id="UP000585272"/>
    </source>
</evidence>
<evidence type="ECO:0000259" key="6">
    <source>
        <dbReference type="PROSITE" id="PS51387"/>
    </source>
</evidence>
<dbReference type="InterPro" id="IPR016167">
    <property type="entry name" value="FAD-bd_PCMH_sub1"/>
</dbReference>
<dbReference type="PANTHER" id="PTHR42973:SF39">
    <property type="entry name" value="FAD-BINDING PCMH-TYPE DOMAIN-CONTAINING PROTEIN"/>
    <property type="match status" value="1"/>
</dbReference>
<dbReference type="InterPro" id="IPR016166">
    <property type="entry name" value="FAD-bd_PCMH"/>
</dbReference>
<dbReference type="InterPro" id="IPR036318">
    <property type="entry name" value="FAD-bd_PCMH-like_sf"/>
</dbReference>